<evidence type="ECO:0000256" key="2">
    <source>
        <dbReference type="ARBA" id="ARBA00006005"/>
    </source>
</evidence>
<dbReference type="SUPFAM" id="SSF75553">
    <property type="entry name" value="Smc hinge domain"/>
    <property type="match status" value="1"/>
</dbReference>
<dbReference type="SUPFAM" id="SSF52540">
    <property type="entry name" value="P-loop containing nucleoside triphosphate hydrolases"/>
    <property type="match status" value="1"/>
</dbReference>
<dbReference type="Proteomes" id="UP001149090">
    <property type="component" value="Unassembled WGS sequence"/>
</dbReference>
<dbReference type="PANTHER" id="PTHR18937">
    <property type="entry name" value="STRUCTURAL MAINTENANCE OF CHROMOSOMES SMC FAMILY MEMBER"/>
    <property type="match status" value="1"/>
</dbReference>
<dbReference type="OMA" id="KTWKQIS"/>
<gene>
    <name evidence="11" type="ORF">M0811_14581</name>
</gene>
<dbReference type="InterPro" id="IPR036277">
    <property type="entry name" value="SMC_hinge_sf"/>
</dbReference>
<comment type="caution">
    <text evidence="11">The sequence shown here is derived from an EMBL/GenBank/DDBJ whole genome shotgun (WGS) entry which is preliminary data.</text>
</comment>
<dbReference type="FunFam" id="3.40.50.300:FF:000585">
    <property type="entry name" value="Structural maintenance of chromosomes 4"/>
    <property type="match status" value="1"/>
</dbReference>
<dbReference type="PANTHER" id="PTHR18937:SF172">
    <property type="entry name" value="STRUCTURAL MAINTENANCE OF CHROMOSOMES PROTEIN"/>
    <property type="match status" value="1"/>
</dbReference>
<dbReference type="InterPro" id="IPR027417">
    <property type="entry name" value="P-loop_NTPase"/>
</dbReference>
<feature type="region of interest" description="Disordered" evidence="9">
    <location>
        <begin position="415"/>
        <end position="467"/>
    </location>
</feature>
<name>A0A9Q0LUG3_ANAIG</name>
<keyword evidence="7" id="KW-0539">Nucleus</keyword>
<dbReference type="Pfam" id="PF02463">
    <property type="entry name" value="SMC_N"/>
    <property type="match status" value="1"/>
</dbReference>
<dbReference type="GO" id="GO:0000796">
    <property type="term" value="C:condensin complex"/>
    <property type="evidence" value="ECO:0007669"/>
    <property type="project" value="TreeGrafter"/>
</dbReference>
<sequence>MIHHIVVDNFKSYAGKHYIGPFHKNFTSVVGPNGSGKSNVIDSMLFVFGKRAKQIRQSKLSELIHNSEQHQNIKQASVTVYFQEIIDESDDSYQVVENSQFWVQRVVKKKGGSSYFINDKKSNFTEVISLLKERAIDLDHNRFLILQGEVEQIALMKPKAQSDHEEGLLEYLEDIIGSNRFIPLIEEAEKEVESFNEKRSAQLNVVKVIEKEKDSLEGAKNEAEDYLAKQKQLLEKKSILINLAGLKASKNIKSVEEKKLELEEKLEFERKKVEERTNELRSLEKHLKKVKKKDIKCQESFKHNESSFKNLRKKSKKKKKKNKNIKKLKKKVKKAIEDSEKKLQDLSDKLIQAEEVLEKMYKELQDKTTEIRNELEMKQKEIIPLNEDVSLWQSKNNLEKNSKIIEENKKKIKENQKEERKKTKLLESLKQKNEKNSQEIEKLQHETRKISTQIDEEKKAREQTKSQGKLYDEIRKASKRGVLTGFHGRLGELGKINEKYDIAISTACSALYNLVLETTEDGQKCIEFLREFNLGRATCIILEKIEHLRKAMEAPIKTPENIPRLFDLIEFKKDSYKIAFYYALRDTLVAEDLSQAKRVAFNYKTRYRVVTLQGQLIDISGTMSGGGKKILKGGMNTKMDTPILSKQEMQEMEKKLLQKQEQLKQFENQKLEMEKQIKNLIDEISQHQLEIKKLNMAIDSLLAQNKEIEQQIPIFVSQSKEDPKDEKRIQTLNKSIIDFKKKLEKSVSKRDEVESEIEKLSQKIREVGGAKLAKQEEEVSSLKTNIEETNKIVAKSKALIKTSERTIERSKKTIENTKKEYTKVGEEKKKIVEEISQIEKEALVVRQAYLNAQKFNFRSIEVDIMNQLDDYKRFMKTNTQKTEQCKEEIAKLQKQFKRKIALNEEEELQIINSEEELEKFKRKRSIQEYRKKEQEYSEKLTKLDQITSEREKARENYDNLRNRLEEFMTGFAEITMKLKEMYQMITLGGDAELELTCSKSWKNISNLSGGEKTLSSLALVFALHHYKPTPFYVMDEIDAALDFRNVSIVGNYIKERTKNAQFIIISLRNSMFELADRLVGIYKTHNCTKSIAIDPNSFSISKNVKNNNQKN</sequence>
<dbReference type="Gene3D" id="1.20.1060.20">
    <property type="match status" value="1"/>
</dbReference>
<evidence type="ECO:0000256" key="3">
    <source>
        <dbReference type="ARBA" id="ARBA00022741"/>
    </source>
</evidence>
<evidence type="ECO:0000256" key="4">
    <source>
        <dbReference type="ARBA" id="ARBA00022840"/>
    </source>
</evidence>
<dbReference type="Pfam" id="PF06470">
    <property type="entry name" value="SMC_hinge"/>
    <property type="match status" value="1"/>
</dbReference>
<reference evidence="11" key="1">
    <citation type="submission" date="2022-10" db="EMBL/GenBank/DDBJ databases">
        <title>Novel sulphate-reducing endosymbionts in the free-living metamonad Anaeramoeba.</title>
        <authorList>
            <person name="Jerlstrom-Hultqvist J."/>
            <person name="Cepicka I."/>
            <person name="Gallot-Lavallee L."/>
            <person name="Salas-Leiva D."/>
            <person name="Curtis B.A."/>
            <person name="Zahonova K."/>
            <person name="Pipaliya S."/>
            <person name="Dacks J."/>
            <person name="Roger A.J."/>
        </authorList>
    </citation>
    <scope>NUCLEOTIDE SEQUENCE</scope>
    <source>
        <strain evidence="11">BMAN</strain>
    </source>
</reference>
<dbReference type="AlphaFoldDB" id="A0A9Q0LUG3"/>
<keyword evidence="4" id="KW-0067">ATP-binding</keyword>
<accession>A0A9Q0LUG3</accession>
<evidence type="ECO:0000256" key="8">
    <source>
        <dbReference type="SAM" id="Coils"/>
    </source>
</evidence>
<organism evidence="11 12">
    <name type="scientific">Anaeramoeba ignava</name>
    <name type="common">Anaerobic marine amoeba</name>
    <dbReference type="NCBI Taxonomy" id="1746090"/>
    <lineage>
        <taxon>Eukaryota</taxon>
        <taxon>Metamonada</taxon>
        <taxon>Anaeramoebidae</taxon>
        <taxon>Anaeramoeba</taxon>
    </lineage>
</organism>
<evidence type="ECO:0000313" key="12">
    <source>
        <dbReference type="Proteomes" id="UP001149090"/>
    </source>
</evidence>
<dbReference type="InterPro" id="IPR024704">
    <property type="entry name" value="SMC"/>
</dbReference>
<feature type="domain" description="SMC hinge" evidence="10">
    <location>
        <begin position="484"/>
        <end position="600"/>
    </location>
</feature>
<evidence type="ECO:0000313" key="11">
    <source>
        <dbReference type="EMBL" id="KAJ5079147.1"/>
    </source>
</evidence>
<proteinExistence type="inferred from homology"/>
<dbReference type="GO" id="GO:0005634">
    <property type="term" value="C:nucleus"/>
    <property type="evidence" value="ECO:0007669"/>
    <property type="project" value="UniProtKB-SubCell"/>
</dbReference>
<dbReference type="GO" id="GO:0005524">
    <property type="term" value="F:ATP binding"/>
    <property type="evidence" value="ECO:0007669"/>
    <property type="project" value="UniProtKB-KW"/>
</dbReference>
<evidence type="ECO:0000256" key="6">
    <source>
        <dbReference type="ARBA" id="ARBA00023067"/>
    </source>
</evidence>
<keyword evidence="5 8" id="KW-0175">Coiled coil</keyword>
<dbReference type="GO" id="GO:0016887">
    <property type="term" value="F:ATP hydrolysis activity"/>
    <property type="evidence" value="ECO:0007669"/>
    <property type="project" value="InterPro"/>
</dbReference>
<comment type="subcellular location">
    <subcellularLocation>
        <location evidence="1">Nucleus</location>
    </subcellularLocation>
</comment>
<keyword evidence="6" id="KW-0226">DNA condensation</keyword>
<dbReference type="Gene3D" id="3.40.50.300">
    <property type="entry name" value="P-loop containing nucleotide triphosphate hydrolases"/>
    <property type="match status" value="2"/>
</dbReference>
<feature type="coiled-coil region" evidence="8">
    <location>
        <begin position="875"/>
        <end position="970"/>
    </location>
</feature>
<comment type="similarity">
    <text evidence="2">Belongs to the SMC family. SMC4 subfamily.</text>
</comment>
<evidence type="ECO:0000259" key="10">
    <source>
        <dbReference type="SMART" id="SM00968"/>
    </source>
</evidence>
<feature type="coiled-coil region" evidence="8">
    <location>
        <begin position="743"/>
        <end position="841"/>
    </location>
</feature>
<keyword evidence="3" id="KW-0547">Nucleotide-binding</keyword>
<dbReference type="InterPro" id="IPR010935">
    <property type="entry name" value="SMC_hinge"/>
</dbReference>
<feature type="compositionally biased region" description="Basic residues" evidence="9">
    <location>
        <begin position="310"/>
        <end position="331"/>
    </location>
</feature>
<dbReference type="EMBL" id="JAPDFW010000036">
    <property type="protein sequence ID" value="KAJ5079147.1"/>
    <property type="molecule type" value="Genomic_DNA"/>
</dbReference>
<feature type="coiled-coil region" evidence="8">
    <location>
        <begin position="649"/>
        <end position="711"/>
    </location>
</feature>
<dbReference type="OrthoDB" id="5575062at2759"/>
<dbReference type="PIRSF" id="PIRSF005719">
    <property type="entry name" value="SMC"/>
    <property type="match status" value="1"/>
</dbReference>
<dbReference type="Gene3D" id="3.30.70.1620">
    <property type="match status" value="1"/>
</dbReference>
<protein>
    <submittedName>
        <fullName evidence="11">Structural maintenance of chromosomes protein</fullName>
    </submittedName>
</protein>
<dbReference type="InterPro" id="IPR003395">
    <property type="entry name" value="RecF/RecN/SMC_N"/>
</dbReference>
<evidence type="ECO:0000256" key="9">
    <source>
        <dbReference type="SAM" id="MobiDB-lite"/>
    </source>
</evidence>
<evidence type="ECO:0000256" key="7">
    <source>
        <dbReference type="ARBA" id="ARBA00023242"/>
    </source>
</evidence>
<feature type="region of interest" description="Disordered" evidence="9">
    <location>
        <begin position="306"/>
        <end position="331"/>
    </location>
</feature>
<dbReference type="SMART" id="SM00968">
    <property type="entry name" value="SMC_hinge"/>
    <property type="match status" value="1"/>
</dbReference>
<evidence type="ECO:0000256" key="5">
    <source>
        <dbReference type="ARBA" id="ARBA00023054"/>
    </source>
</evidence>
<keyword evidence="12" id="KW-1185">Reference proteome</keyword>
<dbReference type="GO" id="GO:0007076">
    <property type="term" value="P:mitotic chromosome condensation"/>
    <property type="evidence" value="ECO:0007669"/>
    <property type="project" value="TreeGrafter"/>
</dbReference>
<evidence type="ECO:0000256" key="1">
    <source>
        <dbReference type="ARBA" id="ARBA00004123"/>
    </source>
</evidence>